<dbReference type="InterPro" id="IPR040274">
    <property type="entry name" value="CLE27/CLE43"/>
</dbReference>
<dbReference type="Proteomes" id="UP000075243">
    <property type="component" value="Unassembled WGS sequence"/>
</dbReference>
<proteinExistence type="predicted"/>
<dbReference type="Gramene" id="C.cajan_23615.t">
    <property type="protein sequence ID" value="C.cajan_23615.t.cds1"/>
    <property type="gene ID" value="C.cajan_23615"/>
</dbReference>
<dbReference type="EMBL" id="KQ483411">
    <property type="protein sequence ID" value="KYP53728.1"/>
    <property type="molecule type" value="Genomic_DNA"/>
</dbReference>
<gene>
    <name evidence="1" type="ORF">KK1_024302</name>
</gene>
<keyword evidence="2" id="KW-1185">Reference proteome</keyword>
<accession>A0A151SG65</accession>
<evidence type="ECO:0008006" key="3">
    <source>
        <dbReference type="Google" id="ProtNLM"/>
    </source>
</evidence>
<dbReference type="PANTHER" id="PTHR37184">
    <property type="entry name" value="CLAVATA3/ESR (CLE)-RELATED PROTEIN 27"/>
    <property type="match status" value="1"/>
</dbReference>
<dbReference type="PANTHER" id="PTHR37184:SF2">
    <property type="entry name" value="CLAVATA3_ESR (CLE)-RELATED PROTEIN 43"/>
    <property type="match status" value="1"/>
</dbReference>
<dbReference type="OMA" id="GNEMRKM"/>
<reference evidence="1" key="1">
    <citation type="journal article" date="2012" name="Nat. Biotechnol.">
        <title>Draft genome sequence of pigeonpea (Cajanus cajan), an orphan legume crop of resource-poor farmers.</title>
        <authorList>
            <person name="Varshney R.K."/>
            <person name="Chen W."/>
            <person name="Li Y."/>
            <person name="Bharti A.K."/>
            <person name="Saxena R.K."/>
            <person name="Schlueter J.A."/>
            <person name="Donoghue M.T."/>
            <person name="Azam S."/>
            <person name="Fan G."/>
            <person name="Whaley A.M."/>
            <person name="Farmer A.D."/>
            <person name="Sheridan J."/>
            <person name="Iwata A."/>
            <person name="Tuteja R."/>
            <person name="Penmetsa R.V."/>
            <person name="Wu W."/>
            <person name="Upadhyaya H.D."/>
            <person name="Yang S.P."/>
            <person name="Shah T."/>
            <person name="Saxena K.B."/>
            <person name="Michael T."/>
            <person name="McCombie W.R."/>
            <person name="Yang B."/>
            <person name="Zhang G."/>
            <person name="Yang H."/>
            <person name="Wang J."/>
            <person name="Spillane C."/>
            <person name="Cook D.R."/>
            <person name="May G.D."/>
            <person name="Xu X."/>
            <person name="Jackson S.A."/>
        </authorList>
    </citation>
    <scope>NUCLEOTIDE SEQUENCE [LARGE SCALE GENOMIC DNA]</scope>
</reference>
<organism evidence="1 2">
    <name type="scientific">Cajanus cajan</name>
    <name type="common">Pigeon pea</name>
    <name type="synonym">Cajanus indicus</name>
    <dbReference type="NCBI Taxonomy" id="3821"/>
    <lineage>
        <taxon>Eukaryota</taxon>
        <taxon>Viridiplantae</taxon>
        <taxon>Streptophyta</taxon>
        <taxon>Embryophyta</taxon>
        <taxon>Tracheophyta</taxon>
        <taxon>Spermatophyta</taxon>
        <taxon>Magnoliopsida</taxon>
        <taxon>eudicotyledons</taxon>
        <taxon>Gunneridae</taxon>
        <taxon>Pentapetalae</taxon>
        <taxon>rosids</taxon>
        <taxon>fabids</taxon>
        <taxon>Fabales</taxon>
        <taxon>Fabaceae</taxon>
        <taxon>Papilionoideae</taxon>
        <taxon>50 kb inversion clade</taxon>
        <taxon>NPAAA clade</taxon>
        <taxon>indigoferoid/millettioid clade</taxon>
        <taxon>Phaseoleae</taxon>
        <taxon>Cajanus</taxon>
    </lineage>
</organism>
<dbReference type="AlphaFoldDB" id="A0A151SG65"/>
<protein>
    <recommendedName>
        <fullName evidence="3">CLAVATA3/ESR (CLE)-related protein 27</fullName>
    </recommendedName>
</protein>
<name>A0A151SG65_CAJCA</name>
<sequence>MFFSGSKRLLHLSLVVLLGVTVLHVWMCWHTCQVGAIRAFPSSAMAKVEFSHGYEDEKVKEDPLHKHFRGSTFVPINGAQKGFDENMRRVPSCPDPLHN</sequence>
<evidence type="ECO:0000313" key="1">
    <source>
        <dbReference type="EMBL" id="KYP53728.1"/>
    </source>
</evidence>
<evidence type="ECO:0000313" key="2">
    <source>
        <dbReference type="Proteomes" id="UP000075243"/>
    </source>
</evidence>